<dbReference type="InterPro" id="IPR012373">
    <property type="entry name" value="Ferrdict_sens_TM"/>
</dbReference>
<sequence length="379" mass="42313">MMDANQAKALLERYRAGKCSPEEQLLVEQWYDQMVETGEWHWSEDEKQAVAARMEAHLLSQIMPKQSTPVIQGHFLRRALWWAAASFLLLLGAGIYFLSTKNGYKPRIASVSSQMANDILPAKQQVVLTLADGSTRVLDSVSNGAVANTEAIKKDNSISYLKSNTTESTINAIQTGRGRTFSLQLPDGSNVWVDALSSIRFPTAFSGTERLVEITGQAYFEVVRNPNQPFKVKSGGQVIEVLGTNFNVNSYDTRLVQTTLLEGSVRVKAGNGKGVLIKPGEQVVNHSGEALTVDHSVNIDEVMAWKNGRFQFSESSIEEIMNQLSHWYDIDVVYKDKIRETFVADINRDLPLSKLLTLLEMTKQVKFSIEGNKITVMKY</sequence>
<keyword evidence="1" id="KW-1133">Transmembrane helix</keyword>
<feature type="domain" description="FecR protein" evidence="2">
    <location>
        <begin position="173"/>
        <end position="266"/>
    </location>
</feature>
<gene>
    <name evidence="4" type="ORF">SAMN05660461_1988</name>
</gene>
<dbReference type="STRING" id="393003.SAMN05660461_1988"/>
<dbReference type="Proteomes" id="UP000190166">
    <property type="component" value="Unassembled WGS sequence"/>
</dbReference>
<dbReference type="GO" id="GO:0016989">
    <property type="term" value="F:sigma factor antagonist activity"/>
    <property type="evidence" value="ECO:0007669"/>
    <property type="project" value="TreeGrafter"/>
</dbReference>
<keyword evidence="1" id="KW-0472">Membrane</keyword>
<dbReference type="PIRSF" id="PIRSF018266">
    <property type="entry name" value="FecR"/>
    <property type="match status" value="1"/>
</dbReference>
<evidence type="ECO:0000259" key="2">
    <source>
        <dbReference type="Pfam" id="PF04773"/>
    </source>
</evidence>
<keyword evidence="1" id="KW-0812">Transmembrane</keyword>
<evidence type="ECO:0000313" key="5">
    <source>
        <dbReference type="Proteomes" id="UP000190166"/>
    </source>
</evidence>
<dbReference type="PANTHER" id="PTHR30273:SF2">
    <property type="entry name" value="PROTEIN FECR"/>
    <property type="match status" value="1"/>
</dbReference>
<protein>
    <submittedName>
        <fullName evidence="4">FecR family protein</fullName>
    </submittedName>
</protein>
<organism evidence="4 5">
    <name type="scientific">Chitinophaga ginsengisegetis</name>
    <dbReference type="NCBI Taxonomy" id="393003"/>
    <lineage>
        <taxon>Bacteria</taxon>
        <taxon>Pseudomonadati</taxon>
        <taxon>Bacteroidota</taxon>
        <taxon>Chitinophagia</taxon>
        <taxon>Chitinophagales</taxon>
        <taxon>Chitinophagaceae</taxon>
        <taxon>Chitinophaga</taxon>
    </lineage>
</organism>
<dbReference type="EMBL" id="FUZZ01000001">
    <property type="protein sequence ID" value="SKD00885.1"/>
    <property type="molecule type" value="Genomic_DNA"/>
</dbReference>
<dbReference type="Gene3D" id="2.60.120.1440">
    <property type="match status" value="1"/>
</dbReference>
<feature type="transmembrane region" description="Helical" evidence="1">
    <location>
        <begin position="79"/>
        <end position="98"/>
    </location>
</feature>
<dbReference type="InterPro" id="IPR032508">
    <property type="entry name" value="FecR_C"/>
</dbReference>
<proteinExistence type="predicted"/>
<dbReference type="Pfam" id="PF16344">
    <property type="entry name" value="FecR_C"/>
    <property type="match status" value="1"/>
</dbReference>
<dbReference type="InterPro" id="IPR006860">
    <property type="entry name" value="FecR"/>
</dbReference>
<feature type="domain" description="Protein FecR C-terminal" evidence="3">
    <location>
        <begin position="309"/>
        <end position="376"/>
    </location>
</feature>
<dbReference type="AlphaFoldDB" id="A0A1T5NKF9"/>
<dbReference type="Gene3D" id="3.55.50.30">
    <property type="match status" value="1"/>
</dbReference>
<keyword evidence="5" id="KW-1185">Reference proteome</keyword>
<evidence type="ECO:0000256" key="1">
    <source>
        <dbReference type="SAM" id="Phobius"/>
    </source>
</evidence>
<dbReference type="PANTHER" id="PTHR30273">
    <property type="entry name" value="PERIPLASMIC SIGNAL SENSOR AND SIGMA FACTOR ACTIVATOR FECR-RELATED"/>
    <property type="match status" value="1"/>
</dbReference>
<accession>A0A1T5NKF9</accession>
<evidence type="ECO:0000259" key="3">
    <source>
        <dbReference type="Pfam" id="PF16344"/>
    </source>
</evidence>
<name>A0A1T5NKF9_9BACT</name>
<dbReference type="Pfam" id="PF04773">
    <property type="entry name" value="FecR"/>
    <property type="match status" value="1"/>
</dbReference>
<dbReference type="RefSeq" id="WP_079469208.1">
    <property type="nucleotide sequence ID" value="NZ_FUZZ01000001.1"/>
</dbReference>
<reference evidence="5" key="1">
    <citation type="submission" date="2017-02" db="EMBL/GenBank/DDBJ databases">
        <authorList>
            <person name="Varghese N."/>
            <person name="Submissions S."/>
        </authorList>
    </citation>
    <scope>NUCLEOTIDE SEQUENCE [LARGE SCALE GENOMIC DNA]</scope>
    <source>
        <strain evidence="5">DSM 18108</strain>
    </source>
</reference>
<evidence type="ECO:0000313" key="4">
    <source>
        <dbReference type="EMBL" id="SKD00885.1"/>
    </source>
</evidence>